<dbReference type="Proteomes" id="UP000093053">
    <property type="component" value="Chromosome"/>
</dbReference>
<evidence type="ECO:0000313" key="1">
    <source>
        <dbReference type="EMBL" id="ANZ36178.1"/>
    </source>
</evidence>
<sequence length="160" mass="18168">MDVVVQVVRISWTRLSRGGDTAALRNAAPVGFPLHGNGFGVTEVRLHESGAFVPEWGPVRSDDRGEVRDLSLKEEDGRLRVLVRDNPFYAPRRDRRPPAVRIPRGEWVRWQINHRFGGCACGSEWVYELVTMNVAYGVVRDPGVFLGEPTKFVDERAWLR</sequence>
<name>A0A1B2HEM6_9PSEU</name>
<keyword evidence="2" id="KW-1185">Reference proteome</keyword>
<proteinExistence type="predicted"/>
<reference evidence="1 2" key="1">
    <citation type="submission" date="2016-07" db="EMBL/GenBank/DDBJ databases">
        <title>Complete genome sequence of the Lentzea guizhouensis DHS C013.</title>
        <authorList>
            <person name="Cao C."/>
        </authorList>
    </citation>
    <scope>NUCLEOTIDE SEQUENCE [LARGE SCALE GENOMIC DNA]</scope>
    <source>
        <strain evidence="1 2">DHS C013</strain>
    </source>
</reference>
<evidence type="ECO:0000313" key="2">
    <source>
        <dbReference type="Proteomes" id="UP000093053"/>
    </source>
</evidence>
<gene>
    <name evidence="1" type="ORF">BBK82_08990</name>
</gene>
<accession>A0A1B2HEM6</accession>
<dbReference type="STRING" id="1586287.BBK82_08990"/>
<organism evidence="1 2">
    <name type="scientific">Lentzea guizhouensis</name>
    <dbReference type="NCBI Taxonomy" id="1586287"/>
    <lineage>
        <taxon>Bacteria</taxon>
        <taxon>Bacillati</taxon>
        <taxon>Actinomycetota</taxon>
        <taxon>Actinomycetes</taxon>
        <taxon>Pseudonocardiales</taxon>
        <taxon>Pseudonocardiaceae</taxon>
        <taxon>Lentzea</taxon>
    </lineage>
</organism>
<protein>
    <submittedName>
        <fullName evidence="1">Uncharacterized protein</fullName>
    </submittedName>
</protein>
<dbReference type="EMBL" id="CP016793">
    <property type="protein sequence ID" value="ANZ36178.1"/>
    <property type="molecule type" value="Genomic_DNA"/>
</dbReference>
<dbReference type="AlphaFoldDB" id="A0A1B2HEM6"/>
<dbReference type="KEGG" id="led:BBK82_08990"/>